<keyword evidence="8" id="KW-0472">Membrane</keyword>
<dbReference type="GO" id="GO:0005743">
    <property type="term" value="C:mitochondrial inner membrane"/>
    <property type="evidence" value="ECO:0007669"/>
    <property type="project" value="UniProtKB-SubCell"/>
</dbReference>
<accession>A0A383UJP8</accession>
<evidence type="ECO:0000256" key="1">
    <source>
        <dbReference type="ARBA" id="ARBA00004448"/>
    </source>
</evidence>
<dbReference type="GO" id="GO:0006850">
    <property type="term" value="P:pyruvate import into mitochondria"/>
    <property type="evidence" value="ECO:0007669"/>
    <property type="project" value="InterPro"/>
</dbReference>
<name>A0A383UJP8_BLUHO</name>
<comment type="subcellular location">
    <subcellularLocation>
        <location evidence="1 9">Mitochondrion inner membrane</location>
        <topology evidence="1 9">Multi-pass membrane protein</topology>
    </subcellularLocation>
</comment>
<organism evidence="10 11">
    <name type="scientific">Blumeria hordei</name>
    <name type="common">Barley powdery mildew</name>
    <name type="synonym">Blumeria graminis f. sp. hordei</name>
    <dbReference type="NCBI Taxonomy" id="2867405"/>
    <lineage>
        <taxon>Eukaryota</taxon>
        <taxon>Fungi</taxon>
        <taxon>Dikarya</taxon>
        <taxon>Ascomycota</taxon>
        <taxon>Pezizomycotina</taxon>
        <taxon>Leotiomycetes</taxon>
        <taxon>Erysiphales</taxon>
        <taxon>Erysiphaceae</taxon>
        <taxon>Blumeria</taxon>
    </lineage>
</organism>
<evidence type="ECO:0000256" key="2">
    <source>
        <dbReference type="ARBA" id="ARBA00006416"/>
    </source>
</evidence>
<protein>
    <recommendedName>
        <fullName evidence="9">Mitochondrial pyruvate carrier</fullName>
    </recommendedName>
</protein>
<dbReference type="Pfam" id="PF03650">
    <property type="entry name" value="MPC"/>
    <property type="match status" value="1"/>
</dbReference>
<keyword evidence="5 9" id="KW-0999">Mitochondrion inner membrane</keyword>
<reference evidence="10 11" key="1">
    <citation type="submission" date="2017-11" db="EMBL/GenBank/DDBJ databases">
        <authorList>
            <person name="Kracher B."/>
        </authorList>
    </citation>
    <scope>NUCLEOTIDE SEQUENCE [LARGE SCALE GENOMIC DNA]</scope>
    <source>
        <strain evidence="10 11">RACE1</strain>
    </source>
</reference>
<evidence type="ECO:0000256" key="6">
    <source>
        <dbReference type="ARBA" id="ARBA00022989"/>
    </source>
</evidence>
<comment type="similarity">
    <text evidence="2 9">Belongs to the mitochondrial pyruvate carrier (MPC) (TC 2.A.105) family.</text>
</comment>
<dbReference type="VEuPathDB" id="FungiDB:BLGHR1_10781"/>
<dbReference type="InterPro" id="IPR005336">
    <property type="entry name" value="MPC"/>
</dbReference>
<sequence>MSSILKTMRAAPSFRFTSAQARATFKSGPFKKQYGRQEQRWQSSASFQSPPPGWFKRMWESPIGVKTVHFWAPVMKWSLVLAGISDLYRPAEKLSLTQNLALTATGLIWTRWCFVIKPRNILYAFPPVFHQTFGPEANLLNRLATVNFFLGLVGVIQVSRISAYHYKNKAESNESLLHVASAEVQDKVESAESKAEKIIKS</sequence>
<proteinExistence type="inferred from homology"/>
<evidence type="ECO:0000313" key="11">
    <source>
        <dbReference type="Proteomes" id="UP000275772"/>
    </source>
</evidence>
<evidence type="ECO:0000256" key="7">
    <source>
        <dbReference type="ARBA" id="ARBA00023128"/>
    </source>
</evidence>
<evidence type="ECO:0000313" key="10">
    <source>
        <dbReference type="EMBL" id="SZF00056.1"/>
    </source>
</evidence>
<keyword evidence="3 9" id="KW-0813">Transport</keyword>
<dbReference type="EMBL" id="UNSH01000007">
    <property type="protein sequence ID" value="SZF00056.1"/>
    <property type="molecule type" value="Genomic_DNA"/>
</dbReference>
<evidence type="ECO:0000256" key="3">
    <source>
        <dbReference type="ARBA" id="ARBA00022448"/>
    </source>
</evidence>
<dbReference type="Proteomes" id="UP000275772">
    <property type="component" value="Unassembled WGS sequence"/>
</dbReference>
<evidence type="ECO:0000256" key="4">
    <source>
        <dbReference type="ARBA" id="ARBA00022692"/>
    </source>
</evidence>
<evidence type="ECO:0000256" key="5">
    <source>
        <dbReference type="ARBA" id="ARBA00022792"/>
    </source>
</evidence>
<dbReference type="AlphaFoldDB" id="A0A383UJP8"/>
<comment type="function">
    <text evidence="9">Mediates the uptake of pyruvate into mitochondria.</text>
</comment>
<gene>
    <name evidence="10" type="ORF">BLGHR1_10781</name>
</gene>
<evidence type="ECO:0000256" key="8">
    <source>
        <dbReference type="ARBA" id="ARBA00023136"/>
    </source>
</evidence>
<keyword evidence="4" id="KW-0812">Transmembrane</keyword>
<keyword evidence="6" id="KW-1133">Transmembrane helix</keyword>
<dbReference type="PANTHER" id="PTHR14154">
    <property type="entry name" value="UPF0041 BRAIN PROTEIN 44-RELATED"/>
    <property type="match status" value="1"/>
</dbReference>
<keyword evidence="7 9" id="KW-0496">Mitochondrion</keyword>
<evidence type="ECO:0000256" key="9">
    <source>
        <dbReference type="RuleBase" id="RU363100"/>
    </source>
</evidence>